<keyword evidence="2" id="KW-1185">Reference proteome</keyword>
<accession>A0A1H2IFE4</accession>
<dbReference type="RefSeq" id="WP_046771223.1">
    <property type="nucleotide sequence ID" value="NZ_LBMC01000040.1"/>
</dbReference>
<dbReference type="AlphaFoldDB" id="A0A1H2IFE4"/>
<evidence type="ECO:0000313" key="1">
    <source>
        <dbReference type="EMBL" id="SDU42721.1"/>
    </source>
</evidence>
<gene>
    <name evidence="1" type="ORF">SAMN04488563_1666</name>
</gene>
<proteinExistence type="predicted"/>
<reference evidence="2" key="1">
    <citation type="submission" date="2016-10" db="EMBL/GenBank/DDBJ databases">
        <authorList>
            <person name="Varghese N."/>
            <person name="Submissions S."/>
        </authorList>
    </citation>
    <scope>NUCLEOTIDE SEQUENCE [LARGE SCALE GENOMIC DNA]</scope>
    <source>
        <strain evidence="2">DSM 45079</strain>
    </source>
</reference>
<sequence length="132" mass="14487">MGFEVNLTTLRLRFTDPSFDGAQVTVRMVDGDTLAAAAELKDVDIATVSPDMLKQLLDGFADALIDWNLEIKGRRVNPTRAGLRKFDVLFQLELVKAWLSSYGEVLEALKAAGQEAAELESTLKVAPLTHQP</sequence>
<dbReference type="Proteomes" id="UP000182977">
    <property type="component" value="Chromosome I"/>
</dbReference>
<dbReference type="EMBL" id="LT629791">
    <property type="protein sequence ID" value="SDU42721.1"/>
    <property type="molecule type" value="Genomic_DNA"/>
</dbReference>
<evidence type="ECO:0000313" key="2">
    <source>
        <dbReference type="Proteomes" id="UP000182977"/>
    </source>
</evidence>
<organism evidence="1 2">
    <name type="scientific">Jiangella alkaliphila</name>
    <dbReference type="NCBI Taxonomy" id="419479"/>
    <lineage>
        <taxon>Bacteria</taxon>
        <taxon>Bacillati</taxon>
        <taxon>Actinomycetota</taxon>
        <taxon>Actinomycetes</taxon>
        <taxon>Jiangellales</taxon>
        <taxon>Jiangellaceae</taxon>
        <taxon>Jiangella</taxon>
    </lineage>
</organism>
<dbReference type="STRING" id="419479.SAMN04488563_1666"/>
<protein>
    <submittedName>
        <fullName evidence="1">Uncharacterized protein</fullName>
    </submittedName>
</protein>
<name>A0A1H2IFE4_9ACTN</name>